<evidence type="ECO:0000313" key="3">
    <source>
        <dbReference type="Proteomes" id="UP000535501"/>
    </source>
</evidence>
<proteinExistence type="predicted"/>
<reference evidence="2 3" key="1">
    <citation type="submission" date="2020-08" db="EMBL/GenBank/DDBJ databases">
        <title>Genomic Encyclopedia of Type Strains, Phase IV (KMG-IV): sequencing the most valuable type-strain genomes for metagenomic binning, comparative biology and taxonomic classification.</title>
        <authorList>
            <person name="Goeker M."/>
        </authorList>
    </citation>
    <scope>NUCLEOTIDE SEQUENCE [LARGE SCALE GENOMIC DNA]</scope>
    <source>
        <strain evidence="2 3">DSM 102134</strain>
    </source>
</reference>
<sequence>MSVRPHALCILLVTLPLLMSFRLQPATADHEALLYDVRAAFVTAREDVPALLVTETDRLVNDAILTTMRGRVLPRAILAIRVEHHKAFPALLGGKREATVTVEAVAVANGEAIAEGTFTTSVFSLRSDSLELLLAEKIAARIASEFRLTREGPATLATALFAAP</sequence>
<comment type="caution">
    <text evidence="2">The sequence shown here is derived from an EMBL/GenBank/DDBJ whole genome shotgun (WGS) entry which is preliminary data.</text>
</comment>
<feature type="signal peptide" evidence="1">
    <location>
        <begin position="1"/>
        <end position="28"/>
    </location>
</feature>
<evidence type="ECO:0000313" key="2">
    <source>
        <dbReference type="EMBL" id="MBB6179505.1"/>
    </source>
</evidence>
<dbReference type="Proteomes" id="UP000535501">
    <property type="component" value="Unassembled WGS sequence"/>
</dbReference>
<dbReference type="RefSeq" id="WP_235864157.1">
    <property type="nucleotide sequence ID" value="NZ_JACHEJ010000002.1"/>
</dbReference>
<gene>
    <name evidence="2" type="ORF">HNQ75_001459</name>
</gene>
<dbReference type="AlphaFoldDB" id="A0A7W9YWD1"/>
<name>A0A7W9YWD1_9HYPH</name>
<organism evidence="2 3">
    <name type="scientific">Pseudorhizobium flavum</name>
    <dbReference type="NCBI Taxonomy" id="1335061"/>
    <lineage>
        <taxon>Bacteria</taxon>
        <taxon>Pseudomonadati</taxon>
        <taxon>Pseudomonadota</taxon>
        <taxon>Alphaproteobacteria</taxon>
        <taxon>Hyphomicrobiales</taxon>
        <taxon>Rhizobiaceae</taxon>
        <taxon>Rhizobium/Agrobacterium group</taxon>
        <taxon>Pseudorhizobium</taxon>
    </lineage>
</organism>
<accession>A0A7W9YWD1</accession>
<dbReference type="EMBL" id="JACHEJ010000002">
    <property type="protein sequence ID" value="MBB6179505.1"/>
    <property type="molecule type" value="Genomic_DNA"/>
</dbReference>
<evidence type="ECO:0000256" key="1">
    <source>
        <dbReference type="SAM" id="SignalP"/>
    </source>
</evidence>
<protein>
    <submittedName>
        <fullName evidence="2">Uncharacterized protein</fullName>
    </submittedName>
</protein>
<keyword evidence="1" id="KW-0732">Signal</keyword>
<feature type="chain" id="PRO_5031347691" evidence="1">
    <location>
        <begin position="29"/>
        <end position="164"/>
    </location>
</feature>
<keyword evidence="3" id="KW-1185">Reference proteome</keyword>